<keyword evidence="3" id="KW-0813">Transport</keyword>
<evidence type="ECO:0000256" key="2">
    <source>
        <dbReference type="ARBA" id="ARBA00006432"/>
    </source>
</evidence>
<dbReference type="InterPro" id="IPR045851">
    <property type="entry name" value="AMP-bd_C_sf"/>
</dbReference>
<organism evidence="25">
    <name type="scientific">Homalodisca liturata</name>
    <dbReference type="NCBI Taxonomy" id="320908"/>
    <lineage>
        <taxon>Eukaryota</taxon>
        <taxon>Metazoa</taxon>
        <taxon>Ecdysozoa</taxon>
        <taxon>Arthropoda</taxon>
        <taxon>Hexapoda</taxon>
        <taxon>Insecta</taxon>
        <taxon>Pterygota</taxon>
        <taxon>Neoptera</taxon>
        <taxon>Paraneoptera</taxon>
        <taxon>Hemiptera</taxon>
        <taxon>Auchenorrhyncha</taxon>
        <taxon>Membracoidea</taxon>
        <taxon>Cicadellidae</taxon>
        <taxon>Cicadellinae</taxon>
        <taxon>Proconiini</taxon>
        <taxon>Homalodisca</taxon>
    </lineage>
</organism>
<dbReference type="FunFam" id="3.30.300.30:FF:000002">
    <property type="entry name" value="Long-chain fatty acid transport protein 1"/>
    <property type="match status" value="1"/>
</dbReference>
<dbReference type="Pfam" id="PF00501">
    <property type="entry name" value="AMP-binding"/>
    <property type="match status" value="1"/>
</dbReference>
<evidence type="ECO:0000256" key="16">
    <source>
        <dbReference type="ARBA" id="ARBA00041297"/>
    </source>
</evidence>
<evidence type="ECO:0000256" key="1">
    <source>
        <dbReference type="ARBA" id="ARBA00004651"/>
    </source>
</evidence>
<comment type="function">
    <text evidence="19">Acyl-CoA synthetase required for both the import of long chain fatty acids (LCFAs) (C14-C18) and the activation very long chain fatty acids (VLCFAs) (C20-C26) by esterification of the fatty acids into metabolically active CoA-thioesters for subsequent degradation or incorporation into phospholipids. The transport and fatty acyl-CoA synthetase activities are genetically separable and are thus independent activities. Esterifies VLCFAs in the peroxisome matrix. The VLCFAs are actively transported into peroxisomes by a PXA1-PXA2 heterodimeric transporter in the peroxisomal membrane.</text>
</comment>
<dbReference type="InterPro" id="IPR000873">
    <property type="entry name" value="AMP-dep_synth/lig_dom"/>
</dbReference>
<dbReference type="GO" id="GO:0005886">
    <property type="term" value="C:plasma membrane"/>
    <property type="evidence" value="ECO:0007669"/>
    <property type="project" value="UniProtKB-SubCell"/>
</dbReference>
<dbReference type="InterPro" id="IPR025110">
    <property type="entry name" value="AMP-bd_C"/>
</dbReference>
<protein>
    <recommendedName>
        <fullName evidence="20">Very long-chain fatty acid transport protein</fullName>
        <ecNumber evidence="14">6.2.1.3</ecNumber>
    </recommendedName>
    <alternativeName>
        <fullName evidence="16">Long-chain-fatty-acid--CoA ligase</fullName>
    </alternativeName>
    <alternativeName>
        <fullName evidence="21">Very-long-chain acyl-CoA synthetase</fullName>
    </alternativeName>
</protein>
<comment type="catalytic activity">
    <reaction evidence="18">
        <text>tetracosanoate + ATP + CoA = tetracosanoyl-CoA + AMP + diphosphate</text>
        <dbReference type="Rhea" id="RHEA:33639"/>
        <dbReference type="ChEBI" id="CHEBI:30616"/>
        <dbReference type="ChEBI" id="CHEBI:31014"/>
        <dbReference type="ChEBI" id="CHEBI:33019"/>
        <dbReference type="ChEBI" id="CHEBI:57287"/>
        <dbReference type="ChEBI" id="CHEBI:65052"/>
        <dbReference type="ChEBI" id="CHEBI:456215"/>
    </reaction>
    <physiologicalReaction direction="left-to-right" evidence="18">
        <dbReference type="Rhea" id="RHEA:33640"/>
    </physiologicalReaction>
</comment>
<evidence type="ECO:0000256" key="11">
    <source>
        <dbReference type="ARBA" id="ARBA00023055"/>
    </source>
</evidence>
<dbReference type="SUPFAM" id="SSF56801">
    <property type="entry name" value="Acetyl-CoA synthetase-like"/>
    <property type="match status" value="1"/>
</dbReference>
<feature type="domain" description="AMP-binding enzyme C-terminal" evidence="24">
    <location>
        <begin position="560"/>
        <end position="635"/>
    </location>
</feature>
<evidence type="ECO:0000256" key="14">
    <source>
        <dbReference type="ARBA" id="ARBA00026121"/>
    </source>
</evidence>
<reference evidence="25" key="1">
    <citation type="submission" date="2015-11" db="EMBL/GenBank/DDBJ databases">
        <title>De novo transcriptome assembly of four potential Pierce s Disease insect vectors from Arizona vineyards.</title>
        <authorList>
            <person name="Tassone E.E."/>
        </authorList>
    </citation>
    <scope>NUCLEOTIDE SEQUENCE</scope>
</reference>
<dbReference type="GO" id="GO:0044539">
    <property type="term" value="P:long-chain fatty acid import into cell"/>
    <property type="evidence" value="ECO:0007669"/>
    <property type="project" value="TreeGrafter"/>
</dbReference>
<keyword evidence="8" id="KW-0276">Fatty acid metabolism</keyword>
<evidence type="ECO:0000256" key="19">
    <source>
        <dbReference type="ARBA" id="ARBA00060276"/>
    </source>
</evidence>
<keyword evidence="12 22" id="KW-0472">Membrane</keyword>
<evidence type="ECO:0000259" key="23">
    <source>
        <dbReference type="Pfam" id="PF00501"/>
    </source>
</evidence>
<keyword evidence="11" id="KW-0445">Lipid transport</keyword>
<comment type="catalytic activity">
    <reaction evidence="15">
        <text>a very long-chain fatty acid + ATP + CoA = a very long-chain fatty acyl-CoA + AMP + diphosphate</text>
        <dbReference type="Rhea" id="RHEA:54536"/>
        <dbReference type="ChEBI" id="CHEBI:30616"/>
        <dbReference type="ChEBI" id="CHEBI:33019"/>
        <dbReference type="ChEBI" id="CHEBI:57287"/>
        <dbReference type="ChEBI" id="CHEBI:58950"/>
        <dbReference type="ChEBI" id="CHEBI:138261"/>
        <dbReference type="ChEBI" id="CHEBI:456215"/>
    </reaction>
    <physiologicalReaction direction="left-to-right" evidence="15">
        <dbReference type="Rhea" id="RHEA:54537"/>
    </physiologicalReaction>
</comment>
<dbReference type="AlphaFoldDB" id="A0A1B6JEH8"/>
<dbReference type="Pfam" id="PF13193">
    <property type="entry name" value="AMP-binding_C"/>
    <property type="match status" value="1"/>
</dbReference>
<dbReference type="GO" id="GO:0005524">
    <property type="term" value="F:ATP binding"/>
    <property type="evidence" value="ECO:0007669"/>
    <property type="project" value="UniProtKB-KW"/>
</dbReference>
<evidence type="ECO:0000256" key="20">
    <source>
        <dbReference type="ARBA" id="ARBA00068795"/>
    </source>
</evidence>
<keyword evidence="8" id="KW-0443">Lipid metabolism</keyword>
<evidence type="ECO:0000256" key="12">
    <source>
        <dbReference type="ARBA" id="ARBA00023136"/>
    </source>
</evidence>
<dbReference type="PROSITE" id="PS00455">
    <property type="entry name" value="AMP_BINDING"/>
    <property type="match status" value="1"/>
</dbReference>
<dbReference type="FunFam" id="3.40.50.12780:FF:000019">
    <property type="entry name" value="Long-chain fatty acid transporter"/>
    <property type="match status" value="1"/>
</dbReference>
<evidence type="ECO:0000256" key="10">
    <source>
        <dbReference type="ARBA" id="ARBA00022989"/>
    </source>
</evidence>
<dbReference type="NCBIfam" id="NF006134">
    <property type="entry name" value="PRK08279.1"/>
    <property type="match status" value="1"/>
</dbReference>
<dbReference type="PANTHER" id="PTHR43107:SF15">
    <property type="entry name" value="FATTY ACID TRANSPORT PROTEIN 3, ISOFORM A"/>
    <property type="match status" value="1"/>
</dbReference>
<keyword evidence="10 22" id="KW-1133">Transmembrane helix</keyword>
<evidence type="ECO:0000259" key="24">
    <source>
        <dbReference type="Pfam" id="PF13193"/>
    </source>
</evidence>
<evidence type="ECO:0000256" key="17">
    <source>
        <dbReference type="ARBA" id="ARBA00046271"/>
    </source>
</evidence>
<dbReference type="Gene3D" id="3.40.50.12780">
    <property type="entry name" value="N-terminal domain of ligase-like"/>
    <property type="match status" value="1"/>
</dbReference>
<evidence type="ECO:0000256" key="22">
    <source>
        <dbReference type="SAM" id="Phobius"/>
    </source>
</evidence>
<dbReference type="PANTHER" id="PTHR43107">
    <property type="entry name" value="LONG-CHAIN FATTY ACID TRANSPORT PROTEIN"/>
    <property type="match status" value="1"/>
</dbReference>
<keyword evidence="13" id="KW-0576">Peroxisome</keyword>
<evidence type="ECO:0000256" key="13">
    <source>
        <dbReference type="ARBA" id="ARBA00023140"/>
    </source>
</evidence>
<evidence type="ECO:0000256" key="6">
    <source>
        <dbReference type="ARBA" id="ARBA00022692"/>
    </source>
</evidence>
<evidence type="ECO:0000256" key="8">
    <source>
        <dbReference type="ARBA" id="ARBA00022832"/>
    </source>
</evidence>
<evidence type="ECO:0000256" key="15">
    <source>
        <dbReference type="ARBA" id="ARBA00036527"/>
    </source>
</evidence>
<dbReference type="GO" id="GO:0005789">
    <property type="term" value="C:endoplasmic reticulum membrane"/>
    <property type="evidence" value="ECO:0007669"/>
    <property type="project" value="TreeGrafter"/>
</dbReference>
<dbReference type="Gene3D" id="3.30.300.30">
    <property type="match status" value="1"/>
</dbReference>
<proteinExistence type="inferred from homology"/>
<evidence type="ECO:0000256" key="3">
    <source>
        <dbReference type="ARBA" id="ARBA00022448"/>
    </source>
</evidence>
<dbReference type="GO" id="GO:0005778">
    <property type="term" value="C:peroxisomal membrane"/>
    <property type="evidence" value="ECO:0007669"/>
    <property type="project" value="UniProtKB-SubCell"/>
</dbReference>
<keyword evidence="7" id="KW-0547">Nucleotide-binding</keyword>
<keyword evidence="6 22" id="KW-0812">Transmembrane</keyword>
<keyword evidence="4" id="KW-1003">Cell membrane</keyword>
<dbReference type="InterPro" id="IPR020845">
    <property type="entry name" value="AMP-binding_CS"/>
</dbReference>
<evidence type="ECO:0000256" key="4">
    <source>
        <dbReference type="ARBA" id="ARBA00022475"/>
    </source>
</evidence>
<dbReference type="GO" id="GO:0005324">
    <property type="term" value="F:long-chain fatty acid transmembrane transporter activity"/>
    <property type="evidence" value="ECO:0007669"/>
    <property type="project" value="TreeGrafter"/>
</dbReference>
<gene>
    <name evidence="25" type="ORF">g.15680</name>
</gene>
<comment type="similarity">
    <text evidence="2">Belongs to the ATP-dependent AMP-binding enzyme family.</text>
</comment>
<evidence type="ECO:0000256" key="18">
    <source>
        <dbReference type="ARBA" id="ARBA00048666"/>
    </source>
</evidence>
<name>A0A1B6JEH8_9HEMI</name>
<keyword evidence="5" id="KW-0436">Ligase</keyword>
<evidence type="ECO:0000256" key="21">
    <source>
        <dbReference type="ARBA" id="ARBA00078285"/>
    </source>
</evidence>
<dbReference type="EC" id="6.2.1.3" evidence="14"/>
<dbReference type="InterPro" id="IPR042099">
    <property type="entry name" value="ANL_N_sf"/>
</dbReference>
<feature type="domain" description="AMP-dependent synthetase/ligase" evidence="23">
    <location>
        <begin position="125"/>
        <end position="469"/>
    </location>
</feature>
<dbReference type="EMBL" id="GECU01010169">
    <property type="protein sequence ID" value="JAS97537.1"/>
    <property type="molecule type" value="Transcribed_RNA"/>
</dbReference>
<dbReference type="GO" id="GO:0004467">
    <property type="term" value="F:long-chain fatty acid-CoA ligase activity"/>
    <property type="evidence" value="ECO:0007669"/>
    <property type="project" value="UniProtKB-EC"/>
</dbReference>
<feature type="non-terminal residue" evidence="25">
    <location>
        <position position="1"/>
    </location>
</feature>
<keyword evidence="9" id="KW-0067">ATP-binding</keyword>
<accession>A0A1B6JEH8</accession>
<feature type="transmembrane region" description="Helical" evidence="22">
    <location>
        <begin position="6"/>
        <end position="27"/>
    </location>
</feature>
<evidence type="ECO:0000256" key="9">
    <source>
        <dbReference type="ARBA" id="ARBA00022840"/>
    </source>
</evidence>
<sequence>SDQGTLSLSLILVGAIDVLFAGLARLCTSPKVMAGEKGLLSALSTAGFVFSVFIVSSSLFIERWKQFVIVLCFWFFFTEKRYRSFYLGVQTFPRDMRSVGKFMLTLSQFYYWKVRGGGVAAIFLHNVRKHPNKIAFHFEDRSWTFQEVEDQSNRVANYFRTQGVSRGDAVGLLMENRPEVVILWLGLTKLGAVAALINNNQRGDILSHSILSGECKKVICGTELVDALSEILPKWPELGVYTTGPTQKELPGSTHLDQVLPHSPSTPLPQEIAKTAMNDTFLLIYTSGTTGLPKAAKMNHARCFMMARGIYNMMWMSGDDVVYDTLPLYHTAGGVLGVGQALLNGLTVVVRSKFSVTNFWTDCIKYNCTVAQYIGEMCRFLLASPERPEQTAHKVRLIIGNGLRPQIWSAFMERFHIREVGEFYGSTEGNCNMINTENKVGAVGFLPWFAPLLNPYYLIKADPETNEPIRGNDGLCILCKEGEAGILTGIVRKVHPFSQFTGYADKKATEKKIMRNVFKQGDEYFNSGDILVKDGQGYFYFKDRTGDTFRWRGENVATSEVEAVISNVVKLKDAIVYGVEVPHVEGRAGMAAIVDTDNTLDLAELAEGMRKSLPVYARPLFVRVLRSVPLTGTFKLKKVDLQNEGYNPSSIQDPLYFLQGNSFVPLTLELHQDIVSGKVKL</sequence>
<feature type="transmembrane region" description="Helical" evidence="22">
    <location>
        <begin position="39"/>
        <end position="61"/>
    </location>
</feature>
<evidence type="ECO:0000313" key="25">
    <source>
        <dbReference type="EMBL" id="JAS97537.1"/>
    </source>
</evidence>
<evidence type="ECO:0000256" key="5">
    <source>
        <dbReference type="ARBA" id="ARBA00022598"/>
    </source>
</evidence>
<comment type="subcellular location">
    <subcellularLocation>
        <location evidence="1">Cell membrane</location>
        <topology evidence="1">Multi-pass membrane protein</topology>
    </subcellularLocation>
    <subcellularLocation>
        <location evidence="17">Peroxisome membrane</location>
    </subcellularLocation>
</comment>
<evidence type="ECO:0000256" key="7">
    <source>
        <dbReference type="ARBA" id="ARBA00022741"/>
    </source>
</evidence>